<dbReference type="RefSeq" id="WP_379893459.1">
    <property type="nucleotide sequence ID" value="NZ_CBCSCT010000004.1"/>
</dbReference>
<accession>A0ABW1IM29</accession>
<comment type="caution">
    <text evidence="1">The sequence shown here is derived from an EMBL/GenBank/DDBJ whole genome shotgun (WGS) entry which is preliminary data.</text>
</comment>
<dbReference type="InterPro" id="IPR043519">
    <property type="entry name" value="NT_sf"/>
</dbReference>
<evidence type="ECO:0000313" key="2">
    <source>
        <dbReference type="Proteomes" id="UP001596250"/>
    </source>
</evidence>
<dbReference type="Gene3D" id="3.30.460.40">
    <property type="match status" value="1"/>
</dbReference>
<dbReference type="Pfam" id="PF10706">
    <property type="entry name" value="Aminoglyc_resit"/>
    <property type="match status" value="1"/>
</dbReference>
<reference evidence="2" key="1">
    <citation type="journal article" date="2019" name="Int. J. Syst. Evol. Microbiol.">
        <title>The Global Catalogue of Microorganisms (GCM) 10K type strain sequencing project: providing services to taxonomists for standard genome sequencing and annotation.</title>
        <authorList>
            <consortium name="The Broad Institute Genomics Platform"/>
            <consortium name="The Broad Institute Genome Sequencing Center for Infectious Disease"/>
            <person name="Wu L."/>
            <person name="Ma J."/>
        </authorList>
    </citation>
    <scope>NUCLEOTIDE SEQUENCE [LARGE SCALE GENOMIC DNA]</scope>
    <source>
        <strain evidence="2">CCM 8749</strain>
    </source>
</reference>
<sequence length="211" mass="23510">MSGYLLDEPMESALVQAAEVLEKLPFTCMVGGSSGLLLQGVELEVRPRDIDLYVDMRHADQVHSQLKPYATDEPQFSETAMYSSRLSHYKLNGMVLELVGGFCVKSGGSSYEIRIEGGLDAYGTVQSVGTRSLMVMPLAHEFVFNILRNRPDRYIPIAKAMNEAPAFHHGALTWIVEHNHFNEQHIAAMKELVHAVYNSEGVSHAQSRLFT</sequence>
<name>A0ABW1IM29_9BACL</name>
<keyword evidence="2" id="KW-1185">Reference proteome</keyword>
<dbReference type="InterPro" id="IPR019646">
    <property type="entry name" value="Aminoglyc_AdlTrfase"/>
</dbReference>
<dbReference type="Proteomes" id="UP001596250">
    <property type="component" value="Unassembled WGS sequence"/>
</dbReference>
<evidence type="ECO:0000313" key="1">
    <source>
        <dbReference type="EMBL" id="MFC5986132.1"/>
    </source>
</evidence>
<dbReference type="SUPFAM" id="SSF81301">
    <property type="entry name" value="Nucleotidyltransferase"/>
    <property type="match status" value="1"/>
</dbReference>
<gene>
    <name evidence="1" type="ORF">ACFPXP_06765</name>
</gene>
<proteinExistence type="predicted"/>
<protein>
    <submittedName>
        <fullName evidence="1">Nucleotidyltransferase domain-containing protein</fullName>
    </submittedName>
</protein>
<organism evidence="1 2">
    <name type="scientific">Marinicrinis lubricantis</name>
    <dbReference type="NCBI Taxonomy" id="2086470"/>
    <lineage>
        <taxon>Bacteria</taxon>
        <taxon>Bacillati</taxon>
        <taxon>Bacillota</taxon>
        <taxon>Bacilli</taxon>
        <taxon>Bacillales</taxon>
        <taxon>Paenibacillaceae</taxon>
    </lineage>
</organism>
<dbReference type="EMBL" id="JBHSQV010000035">
    <property type="protein sequence ID" value="MFC5986132.1"/>
    <property type="molecule type" value="Genomic_DNA"/>
</dbReference>